<dbReference type="AlphaFoldDB" id="A0A4Z2I6U0"/>
<proteinExistence type="predicted"/>
<evidence type="ECO:0000256" key="1">
    <source>
        <dbReference type="SAM" id="MobiDB-lite"/>
    </source>
</evidence>
<feature type="compositionally biased region" description="Polar residues" evidence="1">
    <location>
        <begin position="60"/>
        <end position="71"/>
    </location>
</feature>
<feature type="compositionally biased region" description="Basic and acidic residues" evidence="1">
    <location>
        <begin position="77"/>
        <end position="86"/>
    </location>
</feature>
<name>A0A4Z2I6U0_9TELE</name>
<organism evidence="2 3">
    <name type="scientific">Liparis tanakae</name>
    <name type="common">Tanaka's snailfish</name>
    <dbReference type="NCBI Taxonomy" id="230148"/>
    <lineage>
        <taxon>Eukaryota</taxon>
        <taxon>Metazoa</taxon>
        <taxon>Chordata</taxon>
        <taxon>Craniata</taxon>
        <taxon>Vertebrata</taxon>
        <taxon>Euteleostomi</taxon>
        <taxon>Actinopterygii</taxon>
        <taxon>Neopterygii</taxon>
        <taxon>Teleostei</taxon>
        <taxon>Neoteleostei</taxon>
        <taxon>Acanthomorphata</taxon>
        <taxon>Eupercaria</taxon>
        <taxon>Perciformes</taxon>
        <taxon>Cottioidei</taxon>
        <taxon>Cottales</taxon>
        <taxon>Liparidae</taxon>
        <taxon>Liparis</taxon>
    </lineage>
</organism>
<protein>
    <submittedName>
        <fullName evidence="2">Uncharacterized protein</fullName>
    </submittedName>
</protein>
<dbReference type="EMBL" id="SRLO01000121">
    <property type="protein sequence ID" value="TNN73779.1"/>
    <property type="molecule type" value="Genomic_DNA"/>
</dbReference>
<reference evidence="2 3" key="1">
    <citation type="submission" date="2019-03" db="EMBL/GenBank/DDBJ databases">
        <title>First draft genome of Liparis tanakae, snailfish: a comprehensive survey of snailfish specific genes.</title>
        <authorList>
            <person name="Kim W."/>
            <person name="Song I."/>
            <person name="Jeong J.-H."/>
            <person name="Kim D."/>
            <person name="Kim S."/>
            <person name="Ryu S."/>
            <person name="Song J.Y."/>
            <person name="Lee S.K."/>
        </authorList>
    </citation>
    <scope>NUCLEOTIDE SEQUENCE [LARGE SCALE GENOMIC DNA]</scope>
    <source>
        <tissue evidence="2">Muscle</tissue>
    </source>
</reference>
<sequence>MQYCKPEADAVVGIRGQGVDGLVVDVVAVAEVQLGQRGHVAYDEAQRRVGDVQACQAKSLNPLDIQSSQKRTAGGAESRDRHPGAP</sequence>
<gene>
    <name evidence="2" type="ORF">EYF80_015987</name>
</gene>
<feature type="region of interest" description="Disordered" evidence="1">
    <location>
        <begin position="60"/>
        <end position="86"/>
    </location>
</feature>
<evidence type="ECO:0000313" key="3">
    <source>
        <dbReference type="Proteomes" id="UP000314294"/>
    </source>
</evidence>
<keyword evidence="3" id="KW-1185">Reference proteome</keyword>
<comment type="caution">
    <text evidence="2">The sequence shown here is derived from an EMBL/GenBank/DDBJ whole genome shotgun (WGS) entry which is preliminary data.</text>
</comment>
<dbReference type="Proteomes" id="UP000314294">
    <property type="component" value="Unassembled WGS sequence"/>
</dbReference>
<accession>A0A4Z2I6U0</accession>
<evidence type="ECO:0000313" key="2">
    <source>
        <dbReference type="EMBL" id="TNN73779.1"/>
    </source>
</evidence>